<gene>
    <name evidence="2" type="ORF">DQP58_04625</name>
</gene>
<comment type="caution">
    <text evidence="2">The sequence shown here is derived from an EMBL/GenBank/DDBJ whole genome shotgun (WGS) entry which is preliminary data.</text>
</comment>
<dbReference type="InterPro" id="IPR032710">
    <property type="entry name" value="NTF2-like_dom_sf"/>
</dbReference>
<dbReference type="Pfam" id="PF12680">
    <property type="entry name" value="SnoaL_2"/>
    <property type="match status" value="1"/>
</dbReference>
<accession>A0A329KT24</accession>
<evidence type="ECO:0000313" key="3">
    <source>
        <dbReference type="Proteomes" id="UP000250347"/>
    </source>
</evidence>
<evidence type="ECO:0000313" key="2">
    <source>
        <dbReference type="EMBL" id="RAU98743.1"/>
    </source>
</evidence>
<dbReference type="Proteomes" id="UP000250347">
    <property type="component" value="Unassembled WGS sequence"/>
</dbReference>
<evidence type="ECO:0000259" key="1">
    <source>
        <dbReference type="Pfam" id="PF12680"/>
    </source>
</evidence>
<proteinExistence type="predicted"/>
<dbReference type="EMBL" id="QMEU01000007">
    <property type="protein sequence ID" value="RAU98743.1"/>
    <property type="molecule type" value="Genomic_DNA"/>
</dbReference>
<protein>
    <submittedName>
        <fullName evidence="2">Nuclear transport factor 2 family protein</fullName>
    </submittedName>
</protein>
<dbReference type="AlphaFoldDB" id="A0A329KT24"/>
<reference evidence="2 3" key="1">
    <citation type="submission" date="2018-06" db="EMBL/GenBank/DDBJ databases">
        <title>NTM in soil in Japan.</title>
        <authorList>
            <person name="Ohya K."/>
        </authorList>
    </citation>
    <scope>NUCLEOTIDE SEQUENCE [LARGE SCALE GENOMIC DNA]</scope>
    <source>
        <strain evidence="2 3">GF76</strain>
    </source>
</reference>
<sequence length="119" mass="13095">MTPIPSRTPQEVFAHHGAALAAGDLDEIVADYAEDSVVISPAGIARGKHAIRQVFQKLLADLPNAQWDLRTQLVDEDVLFLVWTADSAVNRVDDGVDTFVFRDGMIRAQTVRYTPHPKG</sequence>
<name>A0A329KT24_9MYCO</name>
<organism evidence="2 3">
    <name type="scientific">Mycobacterium colombiense</name>
    <dbReference type="NCBI Taxonomy" id="339268"/>
    <lineage>
        <taxon>Bacteria</taxon>
        <taxon>Bacillati</taxon>
        <taxon>Actinomycetota</taxon>
        <taxon>Actinomycetes</taxon>
        <taxon>Mycobacteriales</taxon>
        <taxon>Mycobacteriaceae</taxon>
        <taxon>Mycobacterium</taxon>
        <taxon>Mycobacterium avium complex (MAC)</taxon>
    </lineage>
</organism>
<dbReference type="Gene3D" id="3.10.450.50">
    <property type="match status" value="1"/>
</dbReference>
<dbReference type="RefSeq" id="WP_112707319.1">
    <property type="nucleotide sequence ID" value="NZ_QMEU01000007.1"/>
</dbReference>
<feature type="domain" description="SnoaL-like" evidence="1">
    <location>
        <begin position="18"/>
        <end position="107"/>
    </location>
</feature>
<dbReference type="InterPro" id="IPR037401">
    <property type="entry name" value="SnoaL-like"/>
</dbReference>
<dbReference type="SUPFAM" id="SSF54427">
    <property type="entry name" value="NTF2-like"/>
    <property type="match status" value="1"/>
</dbReference>